<sequence>MTEIPVPPPSLFRLFNRMGGWIVLLIGVFLLVLTLISQLAFNMAARFEEEGRAATATVRERYTTTGRDSDGNTTTSYWLTFDFMTQRKEEISLTETVGSSLYNRVQVGDSFDLLYLASEPRKVETTPGSNRTATRVTRIIALVLGLIWLLGLWKVGNWAVGAVRARRYGTRVSAKVLEIERSAVRVNNQPRYRLVWRETGGRRGKSLLRKKGDLSGLAPGDEIEVFQGIKYSWWIGDVGEAPDRQ</sequence>
<keyword evidence="1" id="KW-1133">Transmembrane helix</keyword>
<name>A0A6I6IPE8_9RHOB</name>
<dbReference type="EMBL" id="CP034348">
    <property type="protein sequence ID" value="QGX97683.1"/>
    <property type="molecule type" value="Genomic_DNA"/>
</dbReference>
<dbReference type="KEGG" id="rom:EI983_05055"/>
<evidence type="ECO:0000256" key="1">
    <source>
        <dbReference type="SAM" id="Phobius"/>
    </source>
</evidence>
<reference evidence="3" key="1">
    <citation type="submission" date="2018-12" db="EMBL/GenBank/DDBJ databases">
        <title>Complete genome sequence of Roseovarius sp. MME-070.</title>
        <authorList>
            <person name="Nam Y.-D."/>
            <person name="Kang J."/>
            <person name="Chung W.-H."/>
            <person name="Park Y.S."/>
        </authorList>
    </citation>
    <scope>NUCLEOTIDE SEQUENCE [LARGE SCALE GENOMIC DNA]</scope>
    <source>
        <strain evidence="3">MME-070</strain>
    </source>
</reference>
<feature type="transmembrane region" description="Helical" evidence="1">
    <location>
        <begin position="139"/>
        <end position="160"/>
    </location>
</feature>
<keyword evidence="3" id="KW-1185">Reference proteome</keyword>
<gene>
    <name evidence="2" type="ORF">EI983_05055</name>
</gene>
<accession>A0A6I6IPE8</accession>
<dbReference type="RefSeq" id="WP_157706316.1">
    <property type="nucleotide sequence ID" value="NZ_CP034348.1"/>
</dbReference>
<evidence type="ECO:0000313" key="2">
    <source>
        <dbReference type="EMBL" id="QGX97683.1"/>
    </source>
</evidence>
<dbReference type="OrthoDB" id="7848349at2"/>
<evidence type="ECO:0000313" key="3">
    <source>
        <dbReference type="Proteomes" id="UP000428330"/>
    </source>
</evidence>
<organism evidence="2 3">
    <name type="scientific">Roseovarius faecimaris</name>
    <dbReference type="NCBI Taxonomy" id="2494550"/>
    <lineage>
        <taxon>Bacteria</taxon>
        <taxon>Pseudomonadati</taxon>
        <taxon>Pseudomonadota</taxon>
        <taxon>Alphaproteobacteria</taxon>
        <taxon>Rhodobacterales</taxon>
        <taxon>Roseobacteraceae</taxon>
        <taxon>Roseovarius</taxon>
    </lineage>
</organism>
<protein>
    <recommendedName>
        <fullName evidence="4">DUF3592 domain-containing protein</fullName>
    </recommendedName>
</protein>
<keyword evidence="1" id="KW-0812">Transmembrane</keyword>
<proteinExistence type="predicted"/>
<feature type="transmembrane region" description="Helical" evidence="1">
    <location>
        <begin position="20"/>
        <end position="41"/>
    </location>
</feature>
<dbReference type="AlphaFoldDB" id="A0A6I6IPE8"/>
<evidence type="ECO:0008006" key="4">
    <source>
        <dbReference type="Google" id="ProtNLM"/>
    </source>
</evidence>
<dbReference type="Proteomes" id="UP000428330">
    <property type="component" value="Chromosome"/>
</dbReference>
<keyword evidence="1" id="KW-0472">Membrane</keyword>